<feature type="compositionally biased region" description="Low complexity" evidence="1">
    <location>
        <begin position="50"/>
        <end position="60"/>
    </location>
</feature>
<feature type="transmembrane region" description="Helical" evidence="2">
    <location>
        <begin position="286"/>
        <end position="310"/>
    </location>
</feature>
<dbReference type="Proteomes" id="UP000007879">
    <property type="component" value="Unassembled WGS sequence"/>
</dbReference>
<dbReference type="RefSeq" id="XP_019855592.1">
    <property type="nucleotide sequence ID" value="XM_020000033.1"/>
</dbReference>
<keyword evidence="2" id="KW-0472">Membrane</keyword>
<evidence type="ECO:0000313" key="3">
    <source>
        <dbReference type="EnsemblMetazoa" id="XP_019855592.1"/>
    </source>
</evidence>
<keyword evidence="2" id="KW-0812">Transmembrane</keyword>
<dbReference type="AlphaFoldDB" id="A0AAN0JFM7"/>
<dbReference type="GeneID" id="109584336"/>
<evidence type="ECO:0000313" key="4">
    <source>
        <dbReference type="Proteomes" id="UP000007879"/>
    </source>
</evidence>
<organism evidence="3 4">
    <name type="scientific">Amphimedon queenslandica</name>
    <name type="common">Sponge</name>
    <dbReference type="NCBI Taxonomy" id="400682"/>
    <lineage>
        <taxon>Eukaryota</taxon>
        <taxon>Metazoa</taxon>
        <taxon>Porifera</taxon>
        <taxon>Demospongiae</taxon>
        <taxon>Heteroscleromorpha</taxon>
        <taxon>Haplosclerida</taxon>
        <taxon>Niphatidae</taxon>
        <taxon>Amphimedon</taxon>
    </lineage>
</organism>
<feature type="compositionally biased region" description="Low complexity" evidence="1">
    <location>
        <begin position="1"/>
        <end position="30"/>
    </location>
</feature>
<evidence type="ECO:0000256" key="1">
    <source>
        <dbReference type="SAM" id="MobiDB-lite"/>
    </source>
</evidence>
<reference evidence="4" key="1">
    <citation type="journal article" date="2010" name="Nature">
        <title>The Amphimedon queenslandica genome and the evolution of animal complexity.</title>
        <authorList>
            <person name="Srivastava M."/>
            <person name="Simakov O."/>
            <person name="Chapman J."/>
            <person name="Fahey B."/>
            <person name="Gauthier M.E."/>
            <person name="Mitros T."/>
            <person name="Richards G.S."/>
            <person name="Conaco C."/>
            <person name="Dacre M."/>
            <person name="Hellsten U."/>
            <person name="Larroux C."/>
            <person name="Putnam N.H."/>
            <person name="Stanke M."/>
            <person name="Adamska M."/>
            <person name="Darling A."/>
            <person name="Degnan S.M."/>
            <person name="Oakley T.H."/>
            <person name="Plachetzki D.C."/>
            <person name="Zhai Y."/>
            <person name="Adamski M."/>
            <person name="Calcino A."/>
            <person name="Cummins S.F."/>
            <person name="Goodstein D.M."/>
            <person name="Harris C."/>
            <person name="Jackson D.J."/>
            <person name="Leys S.P."/>
            <person name="Shu S."/>
            <person name="Woodcroft B.J."/>
            <person name="Vervoort M."/>
            <person name="Kosik K.S."/>
            <person name="Manning G."/>
            <person name="Degnan B.M."/>
            <person name="Rokhsar D.S."/>
        </authorList>
    </citation>
    <scope>NUCLEOTIDE SEQUENCE [LARGE SCALE GENOMIC DNA]</scope>
</reference>
<keyword evidence="4" id="KW-1185">Reference proteome</keyword>
<reference evidence="3" key="2">
    <citation type="submission" date="2024-06" db="UniProtKB">
        <authorList>
            <consortium name="EnsemblMetazoa"/>
        </authorList>
    </citation>
    <scope>IDENTIFICATION</scope>
</reference>
<name>A0AAN0JFM7_AMPQE</name>
<dbReference type="EnsemblMetazoa" id="XM_020000033.1">
    <property type="protein sequence ID" value="XP_019855592.1"/>
    <property type="gene ID" value="LOC109584336"/>
</dbReference>
<feature type="region of interest" description="Disordered" evidence="1">
    <location>
        <begin position="96"/>
        <end position="134"/>
    </location>
</feature>
<protein>
    <submittedName>
        <fullName evidence="3">Uncharacterized protein</fullName>
    </submittedName>
</protein>
<feature type="region of interest" description="Disordered" evidence="1">
    <location>
        <begin position="1"/>
        <end position="60"/>
    </location>
</feature>
<feature type="compositionally biased region" description="Polar residues" evidence="1">
    <location>
        <begin position="31"/>
        <end position="49"/>
    </location>
</feature>
<evidence type="ECO:0000256" key="2">
    <source>
        <dbReference type="SAM" id="Phobius"/>
    </source>
</evidence>
<proteinExistence type="predicted"/>
<sequence length="396" mass="43070">MASSSEIIASSTEVLTSSEVVSSTQPSSSTIALNSGSASSSEILTNSEAVSSTPQPSSTIVSSSFVSSTKVMTTSSSLINTAVSFSSPVTTPTASRLVSRSKTQFHETTSQSEKFSTSNKSPETSHAPTSSVKVSQSPTKVPMLYLDYSIRISLSGFSIATFTESILLNFKIATVESVNSYCSSRTRECSVINLSRERQSLWIPISADNVKIYNITENSNNGIDIIFYVTISDNSVLSADDLYNAVQGGINDGTYRNAGFSGATTTLLENPTDPTSSTTQSLNPGLLAAIVVSVLFILILFPIIILAIIYMRKKCKRNDGYSEVPLRENCMNNDIFSESSENNTIGEDVTLRGLYVQTDENERVQSFNPAFDKDADERKYMYDFVENEEKETTSFY</sequence>
<accession>A0AAN0JFM7</accession>
<keyword evidence="2" id="KW-1133">Transmembrane helix</keyword>
<dbReference type="KEGG" id="aqu:109584336"/>